<dbReference type="SUPFAM" id="SSF103473">
    <property type="entry name" value="MFS general substrate transporter"/>
    <property type="match status" value="1"/>
</dbReference>
<comment type="caution">
    <text evidence="8">The sequence shown here is derived from an EMBL/GenBank/DDBJ whole genome shotgun (WGS) entry which is preliminary data.</text>
</comment>
<protein>
    <submittedName>
        <fullName evidence="8">Tetracycline resistance protein</fullName>
    </submittedName>
</protein>
<dbReference type="CDD" id="cd17388">
    <property type="entry name" value="MFS_TetA"/>
    <property type="match status" value="1"/>
</dbReference>
<feature type="transmembrane region" description="Helical" evidence="6">
    <location>
        <begin position="100"/>
        <end position="120"/>
    </location>
</feature>
<proteinExistence type="predicted"/>
<evidence type="ECO:0000256" key="6">
    <source>
        <dbReference type="SAM" id="Phobius"/>
    </source>
</evidence>
<evidence type="ECO:0000313" key="9">
    <source>
        <dbReference type="Proteomes" id="UP000005713"/>
    </source>
</evidence>
<accession>A3K5L9</accession>
<keyword evidence="5 6" id="KW-0472">Membrane</keyword>
<evidence type="ECO:0000313" key="8">
    <source>
        <dbReference type="EMBL" id="EBA07408.1"/>
    </source>
</evidence>
<dbReference type="GO" id="GO:0016020">
    <property type="term" value="C:membrane"/>
    <property type="evidence" value="ECO:0007669"/>
    <property type="project" value="UniProtKB-SubCell"/>
</dbReference>
<sequence length="401" mass="41913">MRLPVLFLLLTVAIDAMGIGLILPVMPDLIEEVSGRGLSGAALWGGVLGTVFAAMQFLFAPLLGALSDTYGRKPILLGTLALMVVDYAVMGLTHSLVVLLIARIIGGFASATHSTAFAAMADLSPPKKRSAAFGLIGAAFGLGFVLGPTIGGLLGEFGTRAPFWAAAVLAALNTILGLAAFPETIKPENRRPFRLREANPFSAFRIMTRVPGIRRGLAIMFLYHVAFAVYPSVWAFFGHAQFGWSSAIIGSTLGAFGLSFAFVQAGVIRLLLKRFGESGTVVFGLLCAAIAYALIPFLDDTRTVLALIPLAALGGTFGPAMQGMMSQSLGDDRQGALQGLLTSTAALAAAVSPIMMTSVFAAFTAPERAEPFPGAPFLVSLGLIVVALTLFLTRAPRHAVA</sequence>
<dbReference type="PANTHER" id="PTHR23504">
    <property type="entry name" value="MAJOR FACILITATOR SUPERFAMILY DOMAIN-CONTAINING PROTEIN 10"/>
    <property type="match status" value="1"/>
</dbReference>
<organism evidence="8 9">
    <name type="scientific">Sagittula stellata (strain ATCC 700073 / DSM 11524 / E-37)</name>
    <dbReference type="NCBI Taxonomy" id="388399"/>
    <lineage>
        <taxon>Bacteria</taxon>
        <taxon>Pseudomonadati</taxon>
        <taxon>Pseudomonadota</taxon>
        <taxon>Alphaproteobacteria</taxon>
        <taxon>Rhodobacterales</taxon>
        <taxon>Roseobacteraceae</taxon>
        <taxon>Sagittula</taxon>
    </lineage>
</organism>
<dbReference type="InterPro" id="IPR001958">
    <property type="entry name" value="Tet-R_TetA/multi-R_MdtG-like"/>
</dbReference>
<feature type="transmembrane region" description="Helical" evidence="6">
    <location>
        <begin position="217"/>
        <end position="237"/>
    </location>
</feature>
<feature type="transmembrane region" description="Helical" evidence="6">
    <location>
        <begin position="132"/>
        <end position="155"/>
    </location>
</feature>
<keyword evidence="9" id="KW-1185">Reference proteome</keyword>
<name>A3K5L9_SAGS3</name>
<dbReference type="eggNOG" id="COG2814">
    <property type="taxonomic scope" value="Bacteria"/>
</dbReference>
<dbReference type="EMBL" id="AAYA01000009">
    <property type="protein sequence ID" value="EBA07408.1"/>
    <property type="molecule type" value="Genomic_DNA"/>
</dbReference>
<keyword evidence="2" id="KW-0813">Transport</keyword>
<evidence type="ECO:0000259" key="7">
    <source>
        <dbReference type="PROSITE" id="PS50850"/>
    </source>
</evidence>
<feature type="domain" description="Major facilitator superfamily (MFS) profile" evidence="7">
    <location>
        <begin position="4"/>
        <end position="399"/>
    </location>
</feature>
<comment type="subcellular location">
    <subcellularLocation>
        <location evidence="1">Membrane</location>
        <topology evidence="1">Multi-pass membrane protein</topology>
    </subcellularLocation>
</comment>
<keyword evidence="3 6" id="KW-0812">Transmembrane</keyword>
<dbReference type="RefSeq" id="WP_005860381.1">
    <property type="nucleotide sequence ID" value="NZ_AAYA01000009.1"/>
</dbReference>
<feature type="transmembrane region" description="Helical" evidence="6">
    <location>
        <begin position="337"/>
        <end position="363"/>
    </location>
</feature>
<keyword evidence="4 6" id="KW-1133">Transmembrane helix</keyword>
<feature type="transmembrane region" description="Helical" evidence="6">
    <location>
        <begin position="42"/>
        <end position="63"/>
    </location>
</feature>
<feature type="transmembrane region" description="Helical" evidence="6">
    <location>
        <begin position="243"/>
        <end position="268"/>
    </location>
</feature>
<feature type="transmembrane region" description="Helical" evidence="6">
    <location>
        <begin position="75"/>
        <end position="94"/>
    </location>
</feature>
<dbReference type="PROSITE" id="PS50850">
    <property type="entry name" value="MFS"/>
    <property type="match status" value="1"/>
</dbReference>
<feature type="transmembrane region" description="Helical" evidence="6">
    <location>
        <begin position="375"/>
        <end position="393"/>
    </location>
</feature>
<dbReference type="Proteomes" id="UP000005713">
    <property type="component" value="Unassembled WGS sequence"/>
</dbReference>
<evidence type="ECO:0000256" key="5">
    <source>
        <dbReference type="ARBA" id="ARBA00023136"/>
    </source>
</evidence>
<feature type="transmembrane region" description="Helical" evidence="6">
    <location>
        <begin position="161"/>
        <end position="181"/>
    </location>
</feature>
<reference evidence="8 9" key="1">
    <citation type="submission" date="2006-06" db="EMBL/GenBank/DDBJ databases">
        <authorList>
            <person name="Moran M.A."/>
            <person name="Ferriera S."/>
            <person name="Johnson J."/>
            <person name="Kravitz S."/>
            <person name="Beeson K."/>
            <person name="Sutton G."/>
            <person name="Rogers Y.-H."/>
            <person name="Friedman R."/>
            <person name="Frazier M."/>
            <person name="Venter J.C."/>
        </authorList>
    </citation>
    <scope>NUCLEOTIDE SEQUENCE [LARGE SCALE GENOMIC DNA]</scope>
    <source>
        <strain evidence="8 9">E-37</strain>
    </source>
</reference>
<dbReference type="Gene3D" id="1.20.1250.20">
    <property type="entry name" value="MFS general substrate transporter like domains"/>
    <property type="match status" value="1"/>
</dbReference>
<feature type="transmembrane region" description="Helical" evidence="6">
    <location>
        <begin position="280"/>
        <end position="298"/>
    </location>
</feature>
<dbReference type="InterPro" id="IPR020846">
    <property type="entry name" value="MFS_dom"/>
</dbReference>
<gene>
    <name evidence="8" type="ORF">SSE37_21455</name>
</gene>
<dbReference type="Pfam" id="PF07690">
    <property type="entry name" value="MFS_1"/>
    <property type="match status" value="1"/>
</dbReference>
<dbReference type="OrthoDB" id="9764259at2"/>
<evidence type="ECO:0000256" key="2">
    <source>
        <dbReference type="ARBA" id="ARBA00022448"/>
    </source>
</evidence>
<feature type="transmembrane region" description="Helical" evidence="6">
    <location>
        <begin position="304"/>
        <end position="325"/>
    </location>
</feature>
<dbReference type="InterPro" id="IPR011701">
    <property type="entry name" value="MFS"/>
</dbReference>
<evidence type="ECO:0000256" key="1">
    <source>
        <dbReference type="ARBA" id="ARBA00004141"/>
    </source>
</evidence>
<evidence type="ECO:0000256" key="4">
    <source>
        <dbReference type="ARBA" id="ARBA00022989"/>
    </source>
</evidence>
<dbReference type="AlphaFoldDB" id="A3K5L9"/>
<dbReference type="InterPro" id="IPR036259">
    <property type="entry name" value="MFS_trans_sf"/>
</dbReference>
<dbReference type="PANTHER" id="PTHR23504:SF15">
    <property type="entry name" value="MAJOR FACILITATOR SUPERFAMILY (MFS) PROFILE DOMAIN-CONTAINING PROTEIN"/>
    <property type="match status" value="1"/>
</dbReference>
<evidence type="ECO:0000256" key="3">
    <source>
        <dbReference type="ARBA" id="ARBA00022692"/>
    </source>
</evidence>
<dbReference type="PRINTS" id="PR01035">
    <property type="entry name" value="TCRTETA"/>
</dbReference>
<dbReference type="GO" id="GO:0022857">
    <property type="term" value="F:transmembrane transporter activity"/>
    <property type="evidence" value="ECO:0007669"/>
    <property type="project" value="InterPro"/>
</dbReference>